<protein>
    <submittedName>
        <fullName evidence="1">Uncharacterized protein</fullName>
    </submittedName>
</protein>
<sequence>MKMAAKQLKKKNYTEPTFSSATLISVVHSPQGIKLPILKRLYYLLIKSSWIEAELNDNDICSLSDVLFEEVDGRFEEFLCGRASASLQELALLLRCCMVFLNLLVSNQSLLIEKGRVLLSILRTLISVELNEKSERISITNIASACALLQVFADELLMHKSLREYFLLIDSVSSTSEMLFMCHFGHGDIGIVMEVIAAHFILSISGDKSFECFVSSLFWQPGEDFRTPEMSLIVSLSLLLNPITHSAPKMFQPYLILLVSEAIGVCIRSEYLNPDLGIMDCYLTALERSIILYKSHFSNLHMDDLPIGSNNSTVQSCMFGSSQLAFESYLQPATKDKIDHLVTKLNESLDCYVNNTAHRTKSDLLDASIAYIRESLNAFDKSCKDKMLSILTSIVHRCSSDNMHDPLWCIEVKSPQDICLLASILKLMSSSMLQAIWCLRHSSNSGCLKTLQDVLLCKEYEFIVHLVGCFQQFNICLPIQKFVFDVMKTHPMRHKESKWMFLHFSGLLSLSYVVGLDFLVKDCIFTMMSLLNLFVFEEGDLDALSPLFAPGSEFISSRSSDKVGEALLEQKSSKTIASKFQKMQTTLFSKPTNIHERNKEKRAETSENAFVVNEMESNLGIEEETVEPCNGEAFLKCLLEGSQRLSDFDDLADFIECKRGKDYNVWLKDRQKFRKWKCVRNAVFRRQKWIKIQKYRRN</sequence>
<keyword evidence="2" id="KW-1185">Reference proteome</keyword>
<reference evidence="2" key="1">
    <citation type="journal article" date="2023" name="G3 (Bethesda)">
        <title>Genome assembly and association tests identify interacting loci associated with vigor, precocity, and sex in interspecific pistachio rootstocks.</title>
        <authorList>
            <person name="Palmer W."/>
            <person name="Jacygrad E."/>
            <person name="Sagayaradj S."/>
            <person name="Cavanaugh K."/>
            <person name="Han R."/>
            <person name="Bertier L."/>
            <person name="Beede B."/>
            <person name="Kafkas S."/>
            <person name="Golino D."/>
            <person name="Preece J."/>
            <person name="Michelmore R."/>
        </authorList>
    </citation>
    <scope>NUCLEOTIDE SEQUENCE [LARGE SCALE GENOMIC DNA]</scope>
</reference>
<comment type="caution">
    <text evidence="1">The sequence shown here is derived from an EMBL/GenBank/DDBJ whole genome shotgun (WGS) entry which is preliminary data.</text>
</comment>
<dbReference type="EMBL" id="CM047745">
    <property type="protein sequence ID" value="KAJ0026010.1"/>
    <property type="molecule type" value="Genomic_DNA"/>
</dbReference>
<name>A0ACC0XZY6_9ROSI</name>
<gene>
    <name evidence="1" type="ORF">Pint_07027</name>
</gene>
<accession>A0ACC0XZY6</accession>
<evidence type="ECO:0000313" key="2">
    <source>
        <dbReference type="Proteomes" id="UP001163603"/>
    </source>
</evidence>
<proteinExistence type="predicted"/>
<dbReference type="Proteomes" id="UP001163603">
    <property type="component" value="Chromosome 10"/>
</dbReference>
<evidence type="ECO:0000313" key="1">
    <source>
        <dbReference type="EMBL" id="KAJ0026010.1"/>
    </source>
</evidence>
<organism evidence="1 2">
    <name type="scientific">Pistacia integerrima</name>
    <dbReference type="NCBI Taxonomy" id="434235"/>
    <lineage>
        <taxon>Eukaryota</taxon>
        <taxon>Viridiplantae</taxon>
        <taxon>Streptophyta</taxon>
        <taxon>Embryophyta</taxon>
        <taxon>Tracheophyta</taxon>
        <taxon>Spermatophyta</taxon>
        <taxon>Magnoliopsida</taxon>
        <taxon>eudicotyledons</taxon>
        <taxon>Gunneridae</taxon>
        <taxon>Pentapetalae</taxon>
        <taxon>rosids</taxon>
        <taxon>malvids</taxon>
        <taxon>Sapindales</taxon>
        <taxon>Anacardiaceae</taxon>
        <taxon>Pistacia</taxon>
    </lineage>
</organism>